<organism evidence="2 3">
    <name type="scientific">Denticeps clupeoides</name>
    <name type="common">denticle herring</name>
    <dbReference type="NCBI Taxonomy" id="299321"/>
    <lineage>
        <taxon>Eukaryota</taxon>
        <taxon>Metazoa</taxon>
        <taxon>Chordata</taxon>
        <taxon>Craniata</taxon>
        <taxon>Vertebrata</taxon>
        <taxon>Euteleostomi</taxon>
        <taxon>Actinopterygii</taxon>
        <taxon>Neopterygii</taxon>
        <taxon>Teleostei</taxon>
        <taxon>Clupei</taxon>
        <taxon>Clupeiformes</taxon>
        <taxon>Denticipitoidei</taxon>
        <taxon>Denticipitidae</taxon>
        <taxon>Denticeps</taxon>
    </lineage>
</organism>
<reference evidence="2" key="2">
    <citation type="submission" date="2025-08" db="UniProtKB">
        <authorList>
            <consortium name="Ensembl"/>
        </authorList>
    </citation>
    <scope>IDENTIFICATION</scope>
</reference>
<keyword evidence="1" id="KW-0011">Acute phase</keyword>
<dbReference type="PRINTS" id="PR00306">
    <property type="entry name" value="SERUMAMYLOID"/>
</dbReference>
<reference evidence="2 3" key="1">
    <citation type="submission" date="2020-06" db="EMBL/GenBank/DDBJ databases">
        <authorList>
            <consortium name="Wellcome Sanger Institute Data Sharing"/>
        </authorList>
    </citation>
    <scope>NUCLEOTIDE SEQUENCE [LARGE SCALE GENOMIC DNA]</scope>
</reference>
<dbReference type="GO" id="GO:0006953">
    <property type="term" value="P:acute-phase response"/>
    <property type="evidence" value="ECO:0007669"/>
    <property type="project" value="UniProtKB-UniRule"/>
</dbReference>
<reference evidence="2" key="3">
    <citation type="submission" date="2025-09" db="UniProtKB">
        <authorList>
            <consortium name="Ensembl"/>
        </authorList>
    </citation>
    <scope>IDENTIFICATION</scope>
</reference>
<dbReference type="GO" id="GO:0034364">
    <property type="term" value="C:high-density lipoprotein particle"/>
    <property type="evidence" value="ECO:0007669"/>
    <property type="project" value="UniProtKB-UniRule"/>
</dbReference>
<accession>A0AAY4BHP7</accession>
<evidence type="ECO:0000313" key="2">
    <source>
        <dbReference type="Ensembl" id="ENSDCDP00010019546.1"/>
    </source>
</evidence>
<keyword evidence="3" id="KW-1185">Reference proteome</keyword>
<name>A0AAY4BHP7_9TELE</name>
<comment type="function">
    <text evidence="1">Major acute phase reactant. Apolipoprotein of the HDL complex.</text>
</comment>
<dbReference type="Proteomes" id="UP000694580">
    <property type="component" value="Chromosome 16"/>
</dbReference>
<dbReference type="Pfam" id="PF00277">
    <property type="entry name" value="SAA"/>
    <property type="match status" value="1"/>
</dbReference>
<comment type="similarity">
    <text evidence="1">Belongs to the SAA family.</text>
</comment>
<keyword evidence="1" id="KW-0345">HDL</keyword>
<sequence length="109" mass="12436">VKLTSETCTFLLYIYCCILKCADNKTIFRDLGEVSQPFLAHVSNGMEADWKNSDKCFLARGSYDVTQSGPGGKWSADIFRFVFLLFLCCEQYREHFVINHVKPAQFCGC</sequence>
<evidence type="ECO:0000256" key="1">
    <source>
        <dbReference type="RuleBase" id="RU000539"/>
    </source>
</evidence>
<dbReference type="Gene3D" id="1.10.132.110">
    <property type="entry name" value="Serum amyloid A protein"/>
    <property type="match status" value="1"/>
</dbReference>
<dbReference type="Ensembl" id="ENSDCDT00010020660.1">
    <property type="protein sequence ID" value="ENSDCDP00010019546.1"/>
    <property type="gene ID" value="ENSDCDG00010008814.1"/>
</dbReference>
<evidence type="ECO:0000313" key="3">
    <source>
        <dbReference type="Proteomes" id="UP000694580"/>
    </source>
</evidence>
<proteinExistence type="inferred from homology"/>
<protein>
    <recommendedName>
        <fullName evidence="1">Serum amyloid A protein</fullName>
    </recommendedName>
</protein>
<dbReference type="AlphaFoldDB" id="A0AAY4BHP7"/>
<dbReference type="InterPro" id="IPR000096">
    <property type="entry name" value="Serum_amyloid_A"/>
</dbReference>